<evidence type="ECO:0000313" key="2">
    <source>
        <dbReference type="Proteomes" id="UP001225598"/>
    </source>
</evidence>
<dbReference type="InterPro" id="IPR024047">
    <property type="entry name" value="MM3350-like_sf"/>
</dbReference>
<sequence length="304" mass="33849">MSSKLLRSLTPRKVIDLAAERAARRGEPAEHNTLMVRAGAYVVDEEVIRHIGIDEAMTLQECQRVLVTCFNLPDEGSPARFTHEVDDDGRLEISRPIGELLRESGDSLFFHWGLWSFHLHLGEKWPRDEGTPRALCIGGIGEFQGRPFDLTDVNAELTGTDTVQQVLSNARGEVCRVIERTRIFDFVPLLQAMDLERPTAVDAETREILAELPLEQDDEPVDAFWSTVLGLSCLADEPLTDTVIEDTMNALRWGSPEELSADDIKKLCSESLDVLASVGAYGTDAGSTVDRLDIYRELIRQTNG</sequence>
<organism evidence="1 2">
    <name type="scientific">Corynebacterium breve</name>
    <dbReference type="NCBI Taxonomy" id="3049799"/>
    <lineage>
        <taxon>Bacteria</taxon>
        <taxon>Bacillati</taxon>
        <taxon>Actinomycetota</taxon>
        <taxon>Actinomycetes</taxon>
        <taxon>Mycobacteriales</taxon>
        <taxon>Corynebacteriaceae</taxon>
        <taxon>Corynebacterium</taxon>
    </lineage>
</organism>
<dbReference type="Proteomes" id="UP001225598">
    <property type="component" value="Chromosome"/>
</dbReference>
<reference evidence="1 2" key="1">
    <citation type="submission" date="2023-05" db="EMBL/GenBank/DDBJ databases">
        <title>Corynebacterium suedekumii sp. nov. and Corynebacterium breve sp. nov. isolated from raw cow's milk.</title>
        <authorList>
            <person name="Baer M.K."/>
            <person name="Mehl L."/>
            <person name="Hellmuth R."/>
            <person name="Marke G."/>
            <person name="Lipski A."/>
        </authorList>
    </citation>
    <scope>NUCLEOTIDE SEQUENCE [LARGE SCALE GENOMIC DNA]</scope>
    <source>
        <strain evidence="1 2">R4</strain>
    </source>
</reference>
<keyword evidence="2" id="KW-1185">Reference proteome</keyword>
<gene>
    <name evidence="1" type="ORF">QP027_00235</name>
</gene>
<accession>A0ABY8VDW9</accession>
<dbReference type="SUPFAM" id="SSF159941">
    <property type="entry name" value="MM3350-like"/>
    <property type="match status" value="1"/>
</dbReference>
<name>A0ABY8VDW9_9CORY</name>
<protein>
    <submittedName>
        <fullName evidence="1">Uncharacterized protein</fullName>
    </submittedName>
</protein>
<proteinExistence type="predicted"/>
<dbReference type="RefSeq" id="WP_284825195.1">
    <property type="nucleotide sequence ID" value="NZ_CP126969.1"/>
</dbReference>
<dbReference type="EMBL" id="CP126969">
    <property type="protein sequence ID" value="WIM67871.1"/>
    <property type="molecule type" value="Genomic_DNA"/>
</dbReference>
<evidence type="ECO:0000313" key="1">
    <source>
        <dbReference type="EMBL" id="WIM67871.1"/>
    </source>
</evidence>